<accession>A0AA40B9C0</accession>
<dbReference type="InterPro" id="IPR027417">
    <property type="entry name" value="P-loop_NTPase"/>
</dbReference>
<dbReference type="EMBL" id="JAUKUA010000001">
    <property type="protein sequence ID" value="KAK0730014.1"/>
    <property type="molecule type" value="Genomic_DNA"/>
</dbReference>
<evidence type="ECO:0000313" key="1">
    <source>
        <dbReference type="EMBL" id="KAK0730014.1"/>
    </source>
</evidence>
<dbReference type="AlphaFoldDB" id="A0AA40B9C0"/>
<organism evidence="1 2">
    <name type="scientific">Lasiosphaeris hirsuta</name>
    <dbReference type="NCBI Taxonomy" id="260670"/>
    <lineage>
        <taxon>Eukaryota</taxon>
        <taxon>Fungi</taxon>
        <taxon>Dikarya</taxon>
        <taxon>Ascomycota</taxon>
        <taxon>Pezizomycotina</taxon>
        <taxon>Sordariomycetes</taxon>
        <taxon>Sordariomycetidae</taxon>
        <taxon>Sordariales</taxon>
        <taxon>Lasiosphaeriaceae</taxon>
        <taxon>Lasiosphaeris</taxon>
    </lineage>
</organism>
<protein>
    <submittedName>
        <fullName evidence="1">Uncharacterized protein</fullName>
    </submittedName>
</protein>
<name>A0AA40B9C0_9PEZI</name>
<dbReference type="SUPFAM" id="SSF52540">
    <property type="entry name" value="P-loop containing nucleoside triphosphate hydrolases"/>
    <property type="match status" value="1"/>
</dbReference>
<evidence type="ECO:0000313" key="2">
    <source>
        <dbReference type="Proteomes" id="UP001172102"/>
    </source>
</evidence>
<dbReference type="Gene3D" id="3.40.50.300">
    <property type="entry name" value="P-loop containing nucleotide triphosphate hydrolases"/>
    <property type="match status" value="1"/>
</dbReference>
<reference evidence="1" key="1">
    <citation type="submission" date="2023-06" db="EMBL/GenBank/DDBJ databases">
        <title>Genome-scale phylogeny and comparative genomics of the fungal order Sordariales.</title>
        <authorList>
            <consortium name="Lawrence Berkeley National Laboratory"/>
            <person name="Hensen N."/>
            <person name="Bonometti L."/>
            <person name="Westerberg I."/>
            <person name="Brannstrom I.O."/>
            <person name="Guillou S."/>
            <person name="Cros-Aarteil S."/>
            <person name="Calhoun S."/>
            <person name="Haridas S."/>
            <person name="Kuo A."/>
            <person name="Mondo S."/>
            <person name="Pangilinan J."/>
            <person name="Riley R."/>
            <person name="Labutti K."/>
            <person name="Andreopoulos B."/>
            <person name="Lipzen A."/>
            <person name="Chen C."/>
            <person name="Yanf M."/>
            <person name="Daum C."/>
            <person name="Ng V."/>
            <person name="Clum A."/>
            <person name="Steindorff A."/>
            <person name="Ohm R."/>
            <person name="Martin F."/>
            <person name="Silar P."/>
            <person name="Natvig D."/>
            <person name="Lalanne C."/>
            <person name="Gautier V."/>
            <person name="Ament-Velasquez S.L."/>
            <person name="Kruys A."/>
            <person name="Hutchinson M.I."/>
            <person name="Powell A.J."/>
            <person name="Barry K."/>
            <person name="Miller A.N."/>
            <person name="Grigoriev I.V."/>
            <person name="Debuchy R."/>
            <person name="Gladieux P."/>
            <person name="Thoren M.H."/>
            <person name="Johannesson H."/>
        </authorList>
    </citation>
    <scope>NUCLEOTIDE SEQUENCE</scope>
    <source>
        <strain evidence="1">SMH4607-1</strain>
    </source>
</reference>
<sequence length="157" mass="17071">MEPVAELLQVPKFTQPPPDNNEPGAIMILSPYKESIARYHAALAELSIPGLSELSIPGLSELDLRAGVRALTVEAAQGQEADVVLLDTAGDYPSLHIDGSKRLCSGITRARQAEVIIVHEEVATHKSIDAGNWSLRKIWDMCVEGEEGAVVFNIMWN</sequence>
<dbReference type="Proteomes" id="UP001172102">
    <property type="component" value="Unassembled WGS sequence"/>
</dbReference>
<comment type="caution">
    <text evidence="1">The sequence shown here is derived from an EMBL/GenBank/DDBJ whole genome shotgun (WGS) entry which is preliminary data.</text>
</comment>
<keyword evidence="2" id="KW-1185">Reference proteome</keyword>
<gene>
    <name evidence="1" type="ORF">B0H67DRAFT_638566</name>
</gene>
<proteinExistence type="predicted"/>